<protein>
    <submittedName>
        <fullName evidence="1">Uncharacterized protein</fullName>
    </submittedName>
</protein>
<dbReference type="STRING" id="1073325.SAMN05444483_10893"/>
<evidence type="ECO:0000313" key="1">
    <source>
        <dbReference type="EMBL" id="SHG30654.1"/>
    </source>
</evidence>
<name>A0A1M5IQP4_SALEC</name>
<proteinExistence type="predicted"/>
<dbReference type="Proteomes" id="UP000183945">
    <property type="component" value="Unassembled WGS sequence"/>
</dbReference>
<accession>A0A1M5IQP4</accession>
<evidence type="ECO:0000313" key="2">
    <source>
        <dbReference type="Proteomes" id="UP000183945"/>
    </source>
</evidence>
<keyword evidence="2" id="KW-1185">Reference proteome</keyword>
<organism evidence="1 2">
    <name type="scientific">Salegentibacter echinorum</name>
    <dbReference type="NCBI Taxonomy" id="1073325"/>
    <lineage>
        <taxon>Bacteria</taxon>
        <taxon>Pseudomonadati</taxon>
        <taxon>Bacteroidota</taxon>
        <taxon>Flavobacteriia</taxon>
        <taxon>Flavobacteriales</taxon>
        <taxon>Flavobacteriaceae</taxon>
        <taxon>Salegentibacter</taxon>
    </lineage>
</organism>
<sequence length="34" mass="4093">MQILFNLDPTNHINFRLKIAQKKLNKKTYKNVGY</sequence>
<reference evidence="2" key="1">
    <citation type="submission" date="2016-11" db="EMBL/GenBank/DDBJ databases">
        <authorList>
            <person name="Varghese N."/>
            <person name="Submissions S."/>
        </authorList>
    </citation>
    <scope>NUCLEOTIDE SEQUENCE [LARGE SCALE GENOMIC DNA]</scope>
    <source>
        <strain evidence="2">DSM 24579</strain>
    </source>
</reference>
<dbReference type="AlphaFoldDB" id="A0A1M5IQP4"/>
<dbReference type="EMBL" id="FQVT01000008">
    <property type="protein sequence ID" value="SHG30654.1"/>
    <property type="molecule type" value="Genomic_DNA"/>
</dbReference>
<gene>
    <name evidence="1" type="ORF">SAMN05444483_10893</name>
</gene>